<evidence type="ECO:0000313" key="2">
    <source>
        <dbReference type="EMBL" id="AAX51349.1"/>
    </source>
</evidence>
<proteinExistence type="predicted"/>
<dbReference type="AlphaFoldDB" id="Q58IN4"/>
<accession>Q58IN4</accession>
<organism evidence="2">
    <name type="scientific">Streptomyces sp. FQ1</name>
    <dbReference type="NCBI Taxonomy" id="319426"/>
    <lineage>
        <taxon>Bacteria</taxon>
        <taxon>Bacillati</taxon>
        <taxon>Actinomycetota</taxon>
        <taxon>Actinomycetes</taxon>
        <taxon>Kitasatosporales</taxon>
        <taxon>Streptomycetaceae</taxon>
        <taxon>Streptomyces</taxon>
    </lineage>
</organism>
<gene>
    <name evidence="2" type="ORF">pFP1.8c</name>
</gene>
<geneLocation type="plasmid" evidence="2">
    <name>pFP1</name>
</geneLocation>
<feature type="region of interest" description="Disordered" evidence="1">
    <location>
        <begin position="104"/>
        <end position="123"/>
    </location>
</feature>
<dbReference type="RefSeq" id="WP_011265244.1">
    <property type="nucleotide sequence ID" value="NC_006912.1"/>
</dbReference>
<feature type="region of interest" description="Disordered" evidence="1">
    <location>
        <begin position="1"/>
        <end position="60"/>
    </location>
</feature>
<name>Q58IN4_9ACTN</name>
<keyword evidence="2" id="KW-0614">Plasmid</keyword>
<sequence>MTPQRTRTADDAPQLPDDDEDIKVGDDVRPPAKKRTSATPNSRTQLGLPPRRRGRKPGPTRVMMNVRVLLETDQLVTEIGEETGMGPQDVADAAIAHYAAHLRRTGKLPKVPKADQEQQSEAS</sequence>
<protein>
    <submittedName>
        <fullName evidence="2">Uncharacterized protein</fullName>
    </submittedName>
</protein>
<reference evidence="2" key="1">
    <citation type="journal article" date="2008" name="Appl. Environ. Microbiol.">
        <title>Characterization of replication and conjugation of Streptomyces circular plasmids pFP1 and pFP11 and their ability to propagate in linear mode with artificially attached telomeres.</title>
        <authorList>
            <person name="Zhang R."/>
            <person name="Zeng A."/>
            <person name="Fang P."/>
            <person name="Qin Z."/>
        </authorList>
    </citation>
    <scope>NUCLEOTIDE SEQUENCE</scope>
    <source>
        <strain evidence="2">FQ1</strain>
        <plasmid evidence="2">pFP1</plasmid>
    </source>
</reference>
<evidence type="ECO:0000256" key="1">
    <source>
        <dbReference type="SAM" id="MobiDB-lite"/>
    </source>
</evidence>
<dbReference type="EMBL" id="AY943953">
    <property type="protein sequence ID" value="AAX51349.1"/>
    <property type="molecule type" value="Genomic_DNA"/>
</dbReference>